<dbReference type="HAMAP" id="MF_00042">
    <property type="entry name" value="RNase_H"/>
    <property type="match status" value="1"/>
</dbReference>
<dbReference type="Pfam" id="PF00075">
    <property type="entry name" value="RNase_H"/>
    <property type="match status" value="1"/>
</dbReference>
<dbReference type="NCBIfam" id="NF001236">
    <property type="entry name" value="PRK00203.1"/>
    <property type="match status" value="1"/>
</dbReference>
<organism evidence="12 13">
    <name type="scientific">Candidatus Taylorbacteria bacterium RIFCSPLOWO2_01_FULL_48_100</name>
    <dbReference type="NCBI Taxonomy" id="1802322"/>
    <lineage>
        <taxon>Bacteria</taxon>
        <taxon>Candidatus Tayloriibacteriota</taxon>
    </lineage>
</organism>
<evidence type="ECO:0000256" key="6">
    <source>
        <dbReference type="ARBA" id="ARBA00022723"/>
    </source>
</evidence>
<dbReference type="InterPro" id="IPR022892">
    <property type="entry name" value="RNaseHI"/>
</dbReference>
<feature type="binding site" evidence="10">
    <location>
        <position position="49"/>
    </location>
    <ligand>
        <name>Mg(2+)</name>
        <dbReference type="ChEBI" id="CHEBI:18420"/>
        <label>1</label>
    </ligand>
</feature>
<dbReference type="PANTHER" id="PTHR10642">
    <property type="entry name" value="RIBONUCLEASE H1"/>
    <property type="match status" value="1"/>
</dbReference>
<evidence type="ECO:0000256" key="2">
    <source>
        <dbReference type="ARBA" id="ARBA00005300"/>
    </source>
</evidence>
<comment type="similarity">
    <text evidence="2 10">Belongs to the RNase H family.</text>
</comment>
<evidence type="ECO:0000313" key="13">
    <source>
        <dbReference type="Proteomes" id="UP000177797"/>
    </source>
</evidence>
<dbReference type="CDD" id="cd09278">
    <property type="entry name" value="RNase_HI_prokaryote_like"/>
    <property type="match status" value="1"/>
</dbReference>
<evidence type="ECO:0000259" key="11">
    <source>
        <dbReference type="PROSITE" id="PS50879"/>
    </source>
</evidence>
<dbReference type="AlphaFoldDB" id="A0A1G2NFY1"/>
<sequence>MPLKSITIFTDGSSRGNPGPGGWGAVIVDCQKVTEIGGRETHTTNNRMELIGAIKALEFVFSLNAKRCTLYADSGYLVKGMTEWIHNWQKKNWKTADRKQVLNRDLWEELLILSRGKEISWKQVSGHAGVAGNERCDEIATAFASGENPELYSDVLDLPAQAGNYPIKNILNVS</sequence>
<evidence type="ECO:0000313" key="12">
    <source>
        <dbReference type="EMBL" id="OHA34997.1"/>
    </source>
</evidence>
<reference evidence="12 13" key="1">
    <citation type="journal article" date="2016" name="Nat. Commun.">
        <title>Thousands of microbial genomes shed light on interconnected biogeochemical processes in an aquifer system.</title>
        <authorList>
            <person name="Anantharaman K."/>
            <person name="Brown C.T."/>
            <person name="Hug L.A."/>
            <person name="Sharon I."/>
            <person name="Castelle C.J."/>
            <person name="Probst A.J."/>
            <person name="Thomas B.C."/>
            <person name="Singh A."/>
            <person name="Wilkins M.J."/>
            <person name="Karaoz U."/>
            <person name="Brodie E.L."/>
            <person name="Williams K.H."/>
            <person name="Hubbard S.S."/>
            <person name="Banfield J.F."/>
        </authorList>
    </citation>
    <scope>NUCLEOTIDE SEQUENCE [LARGE SCALE GENOMIC DNA]</scope>
</reference>
<evidence type="ECO:0000256" key="3">
    <source>
        <dbReference type="ARBA" id="ARBA00011245"/>
    </source>
</evidence>
<keyword evidence="9 10" id="KW-0460">Magnesium</keyword>
<feature type="binding site" evidence="10">
    <location>
        <position position="137"/>
    </location>
    <ligand>
        <name>Mg(2+)</name>
        <dbReference type="ChEBI" id="CHEBI:18420"/>
        <label>2</label>
    </ligand>
</feature>
<evidence type="ECO:0000256" key="1">
    <source>
        <dbReference type="ARBA" id="ARBA00000077"/>
    </source>
</evidence>
<dbReference type="GO" id="GO:0000287">
    <property type="term" value="F:magnesium ion binding"/>
    <property type="evidence" value="ECO:0007669"/>
    <property type="project" value="UniProtKB-UniRule"/>
</dbReference>
<feature type="binding site" evidence="10">
    <location>
        <position position="11"/>
    </location>
    <ligand>
        <name>Mg(2+)</name>
        <dbReference type="ChEBI" id="CHEBI:18420"/>
        <label>2</label>
    </ligand>
</feature>
<evidence type="ECO:0000256" key="9">
    <source>
        <dbReference type="ARBA" id="ARBA00022842"/>
    </source>
</evidence>
<dbReference type="PANTHER" id="PTHR10642:SF26">
    <property type="entry name" value="RIBONUCLEASE H1"/>
    <property type="match status" value="1"/>
</dbReference>
<dbReference type="SUPFAM" id="SSF53098">
    <property type="entry name" value="Ribonuclease H-like"/>
    <property type="match status" value="1"/>
</dbReference>
<feature type="domain" description="RNase H type-1" evidence="11">
    <location>
        <begin position="2"/>
        <end position="145"/>
    </location>
</feature>
<dbReference type="InterPro" id="IPR002156">
    <property type="entry name" value="RNaseH_domain"/>
</dbReference>
<dbReference type="InterPro" id="IPR012337">
    <property type="entry name" value="RNaseH-like_sf"/>
</dbReference>
<comment type="catalytic activity">
    <reaction evidence="1 10">
        <text>Endonucleolytic cleavage to 5'-phosphomonoester.</text>
        <dbReference type="EC" id="3.1.26.4"/>
    </reaction>
</comment>
<keyword evidence="10" id="KW-0963">Cytoplasm</keyword>
<dbReference type="InterPro" id="IPR050092">
    <property type="entry name" value="RNase_H"/>
</dbReference>
<comment type="subcellular location">
    <subcellularLocation>
        <location evidence="10">Cytoplasm</location>
    </subcellularLocation>
</comment>
<dbReference type="Proteomes" id="UP000177797">
    <property type="component" value="Unassembled WGS sequence"/>
</dbReference>
<name>A0A1G2NFY1_9BACT</name>
<dbReference type="EC" id="3.1.26.4" evidence="4 10"/>
<keyword evidence="8 10" id="KW-0378">Hydrolase</keyword>
<evidence type="ECO:0000256" key="7">
    <source>
        <dbReference type="ARBA" id="ARBA00022759"/>
    </source>
</evidence>
<feature type="binding site" evidence="10">
    <location>
        <position position="11"/>
    </location>
    <ligand>
        <name>Mg(2+)</name>
        <dbReference type="ChEBI" id="CHEBI:18420"/>
        <label>1</label>
    </ligand>
</feature>
<gene>
    <name evidence="10" type="primary">rnhA</name>
    <name evidence="12" type="ORF">A2938_01350</name>
</gene>
<feature type="binding site" evidence="10">
    <location>
        <position position="73"/>
    </location>
    <ligand>
        <name>Mg(2+)</name>
        <dbReference type="ChEBI" id="CHEBI:18420"/>
        <label>1</label>
    </ligand>
</feature>
<keyword evidence="5 10" id="KW-0540">Nuclease</keyword>
<evidence type="ECO:0000256" key="4">
    <source>
        <dbReference type="ARBA" id="ARBA00012180"/>
    </source>
</evidence>
<evidence type="ECO:0000256" key="8">
    <source>
        <dbReference type="ARBA" id="ARBA00022801"/>
    </source>
</evidence>
<dbReference type="GO" id="GO:0043137">
    <property type="term" value="P:DNA replication, removal of RNA primer"/>
    <property type="evidence" value="ECO:0007669"/>
    <property type="project" value="TreeGrafter"/>
</dbReference>
<dbReference type="InterPro" id="IPR036397">
    <property type="entry name" value="RNaseH_sf"/>
</dbReference>
<protein>
    <recommendedName>
        <fullName evidence="4 10">Ribonuclease H</fullName>
        <shortName evidence="10">RNase H</shortName>
        <ecNumber evidence="4 10">3.1.26.4</ecNumber>
    </recommendedName>
</protein>
<dbReference type="GO" id="GO:0005737">
    <property type="term" value="C:cytoplasm"/>
    <property type="evidence" value="ECO:0007669"/>
    <property type="project" value="UniProtKB-SubCell"/>
</dbReference>
<accession>A0A1G2NFY1</accession>
<dbReference type="EMBL" id="MHSA01000003">
    <property type="protein sequence ID" value="OHA34997.1"/>
    <property type="molecule type" value="Genomic_DNA"/>
</dbReference>
<comment type="cofactor">
    <cofactor evidence="10">
        <name>Mg(2+)</name>
        <dbReference type="ChEBI" id="CHEBI:18420"/>
    </cofactor>
    <text evidence="10">Binds 1 Mg(2+) ion per subunit. May bind a second metal ion at a regulatory site, or after substrate binding.</text>
</comment>
<evidence type="ECO:0000256" key="5">
    <source>
        <dbReference type="ARBA" id="ARBA00022722"/>
    </source>
</evidence>
<dbReference type="GO" id="GO:0003676">
    <property type="term" value="F:nucleic acid binding"/>
    <property type="evidence" value="ECO:0007669"/>
    <property type="project" value="InterPro"/>
</dbReference>
<evidence type="ECO:0000256" key="10">
    <source>
        <dbReference type="HAMAP-Rule" id="MF_00042"/>
    </source>
</evidence>
<dbReference type="GO" id="GO:0004523">
    <property type="term" value="F:RNA-DNA hybrid ribonuclease activity"/>
    <property type="evidence" value="ECO:0007669"/>
    <property type="project" value="UniProtKB-UniRule"/>
</dbReference>
<comment type="function">
    <text evidence="10">Endonuclease that specifically degrades the RNA of RNA-DNA hybrids.</text>
</comment>
<keyword evidence="6 10" id="KW-0479">Metal-binding</keyword>
<comment type="caution">
    <text evidence="12">The sequence shown here is derived from an EMBL/GenBank/DDBJ whole genome shotgun (WGS) entry which is preliminary data.</text>
</comment>
<proteinExistence type="inferred from homology"/>
<comment type="subunit">
    <text evidence="3 10">Monomer.</text>
</comment>
<dbReference type="PROSITE" id="PS50879">
    <property type="entry name" value="RNASE_H_1"/>
    <property type="match status" value="1"/>
</dbReference>
<keyword evidence="7 10" id="KW-0255">Endonuclease</keyword>
<dbReference type="Gene3D" id="3.30.420.10">
    <property type="entry name" value="Ribonuclease H-like superfamily/Ribonuclease H"/>
    <property type="match status" value="1"/>
</dbReference>